<reference evidence="1" key="1">
    <citation type="submission" date="2023-11" db="EMBL/GenBank/DDBJ databases">
        <title>Genome assemblies of two species of porcelain crab, Petrolisthes cinctipes and Petrolisthes manimaculis (Anomura: Porcellanidae).</title>
        <authorList>
            <person name="Angst P."/>
        </authorList>
    </citation>
    <scope>NUCLEOTIDE SEQUENCE</scope>
    <source>
        <strain evidence="1">PB745_02</strain>
        <tissue evidence="1">Gill</tissue>
    </source>
</reference>
<evidence type="ECO:0000313" key="1">
    <source>
        <dbReference type="EMBL" id="KAK4310237.1"/>
    </source>
</evidence>
<comment type="caution">
    <text evidence="1">The sequence shown here is derived from an EMBL/GenBank/DDBJ whole genome shotgun (WGS) entry which is preliminary data.</text>
</comment>
<keyword evidence="2" id="KW-1185">Reference proteome</keyword>
<proteinExistence type="predicted"/>
<dbReference type="Proteomes" id="UP001292094">
    <property type="component" value="Unassembled WGS sequence"/>
</dbReference>
<protein>
    <submittedName>
        <fullName evidence="1">Uncharacterized protein</fullName>
    </submittedName>
</protein>
<sequence>MALLCGPYSTVAHQLALGAPWTPSLFRLPNKPDPPPFPSLPFHSFPCPSPPFPSLPFHSFPCPSPPFPSLSHPVSSHPYHKFSTLLSLPFNIPRHPTPTTSSLLFPPFPSSIPCHPNPHSFLSPCHLSSTTPSPFPTYHLLTLTLHLFPH</sequence>
<name>A0AAE1PNH2_9EUCA</name>
<dbReference type="AlphaFoldDB" id="A0AAE1PNH2"/>
<accession>A0AAE1PNH2</accession>
<gene>
    <name evidence="1" type="ORF">Pmani_018185</name>
</gene>
<organism evidence="1 2">
    <name type="scientific">Petrolisthes manimaculis</name>
    <dbReference type="NCBI Taxonomy" id="1843537"/>
    <lineage>
        <taxon>Eukaryota</taxon>
        <taxon>Metazoa</taxon>
        <taxon>Ecdysozoa</taxon>
        <taxon>Arthropoda</taxon>
        <taxon>Crustacea</taxon>
        <taxon>Multicrustacea</taxon>
        <taxon>Malacostraca</taxon>
        <taxon>Eumalacostraca</taxon>
        <taxon>Eucarida</taxon>
        <taxon>Decapoda</taxon>
        <taxon>Pleocyemata</taxon>
        <taxon>Anomura</taxon>
        <taxon>Galatheoidea</taxon>
        <taxon>Porcellanidae</taxon>
        <taxon>Petrolisthes</taxon>
    </lineage>
</organism>
<evidence type="ECO:0000313" key="2">
    <source>
        <dbReference type="Proteomes" id="UP001292094"/>
    </source>
</evidence>
<dbReference type="EMBL" id="JAWZYT010001658">
    <property type="protein sequence ID" value="KAK4310237.1"/>
    <property type="molecule type" value="Genomic_DNA"/>
</dbReference>